<organism evidence="6 7">
    <name type="scientific">Alkaliphilus serpentinus</name>
    <dbReference type="NCBI Taxonomy" id="1482731"/>
    <lineage>
        <taxon>Bacteria</taxon>
        <taxon>Bacillati</taxon>
        <taxon>Bacillota</taxon>
        <taxon>Clostridia</taxon>
        <taxon>Peptostreptococcales</taxon>
        <taxon>Natronincolaceae</taxon>
        <taxon>Alkaliphilus</taxon>
    </lineage>
</organism>
<dbReference type="GO" id="GO:0016020">
    <property type="term" value="C:membrane"/>
    <property type="evidence" value="ECO:0007669"/>
    <property type="project" value="UniProtKB-SubCell"/>
</dbReference>
<feature type="transmembrane region" description="Helical" evidence="5">
    <location>
        <begin position="123"/>
        <end position="148"/>
    </location>
</feature>
<sequence>MLDIFIIIMIFMNILWGFKKGFVLSLMSFGSYIVAVIAAKIYYLKLSEWIQKTTSIDLAIKNFIGNNFDGLISLWIPKELPEEGSNPLVGFLKDYLIKETSILTHTESAAAIKNDLSNSITIFIINIISIILIFILVRLTVIFISQIIDNAFKLPILNTMNRLGGAMVGAIRGILIILIVLIIILPITLKNPYGKMAMAIDESILLQSFLENWLVSFLNWLL</sequence>
<comment type="subcellular location">
    <subcellularLocation>
        <location evidence="1">Membrane</location>
        <topology evidence="1">Multi-pass membrane protein</topology>
    </subcellularLocation>
</comment>
<comment type="caution">
    <text evidence="6">The sequence shown here is derived from an EMBL/GenBank/DDBJ whole genome shotgun (WGS) entry which is preliminary data.</text>
</comment>
<evidence type="ECO:0000256" key="2">
    <source>
        <dbReference type="ARBA" id="ARBA00022692"/>
    </source>
</evidence>
<dbReference type="PANTHER" id="PTHR37306">
    <property type="entry name" value="COLICIN V PRODUCTION PROTEIN"/>
    <property type="match status" value="1"/>
</dbReference>
<dbReference type="RefSeq" id="WP_151864842.1">
    <property type="nucleotide sequence ID" value="NZ_WBZB01000010.1"/>
</dbReference>
<evidence type="ECO:0000313" key="7">
    <source>
        <dbReference type="Proteomes" id="UP000465601"/>
    </source>
</evidence>
<evidence type="ECO:0008006" key="8">
    <source>
        <dbReference type="Google" id="ProtNLM"/>
    </source>
</evidence>
<reference evidence="6 7" key="1">
    <citation type="submission" date="2019-10" db="EMBL/GenBank/DDBJ databases">
        <title>Alkaliphilus serpentinus sp. nov. and Alkaliphilus pronyensis sp. nov., two novel anaerobic alkaliphilic species isolated from the serpentinized-hosted hydrothermal field of the Prony Bay (New Caledonia).</title>
        <authorList>
            <person name="Postec A."/>
        </authorList>
    </citation>
    <scope>NUCLEOTIDE SEQUENCE [LARGE SCALE GENOMIC DNA]</scope>
    <source>
        <strain evidence="6 7">LacT</strain>
    </source>
</reference>
<dbReference type="Proteomes" id="UP000465601">
    <property type="component" value="Unassembled WGS sequence"/>
</dbReference>
<dbReference type="InterPro" id="IPR003825">
    <property type="entry name" value="Colicin-V_CvpA"/>
</dbReference>
<accession>A0A833HQY0</accession>
<keyword evidence="2 5" id="KW-0812">Transmembrane</keyword>
<evidence type="ECO:0000256" key="1">
    <source>
        <dbReference type="ARBA" id="ARBA00004141"/>
    </source>
</evidence>
<dbReference type="AlphaFoldDB" id="A0A833HQY0"/>
<dbReference type="PANTHER" id="PTHR37306:SF1">
    <property type="entry name" value="COLICIN V PRODUCTION PROTEIN"/>
    <property type="match status" value="1"/>
</dbReference>
<dbReference type="OrthoDB" id="1954570at2"/>
<evidence type="ECO:0000256" key="3">
    <source>
        <dbReference type="ARBA" id="ARBA00022989"/>
    </source>
</evidence>
<evidence type="ECO:0000313" key="6">
    <source>
        <dbReference type="EMBL" id="KAB3532205.1"/>
    </source>
</evidence>
<feature type="transmembrane region" description="Helical" evidence="5">
    <location>
        <begin position="22"/>
        <end position="43"/>
    </location>
</feature>
<feature type="transmembrane region" description="Helical" evidence="5">
    <location>
        <begin position="168"/>
        <end position="189"/>
    </location>
</feature>
<dbReference type="Pfam" id="PF02674">
    <property type="entry name" value="Colicin_V"/>
    <property type="match status" value="2"/>
</dbReference>
<proteinExistence type="predicted"/>
<keyword evidence="4 5" id="KW-0472">Membrane</keyword>
<keyword evidence="7" id="KW-1185">Reference proteome</keyword>
<evidence type="ECO:0000256" key="5">
    <source>
        <dbReference type="SAM" id="Phobius"/>
    </source>
</evidence>
<gene>
    <name evidence="6" type="ORF">F8153_02830</name>
</gene>
<protein>
    <recommendedName>
        <fullName evidence="8">Colicin V production protein</fullName>
    </recommendedName>
</protein>
<name>A0A833HQY0_9FIRM</name>
<dbReference type="GO" id="GO:0009403">
    <property type="term" value="P:toxin biosynthetic process"/>
    <property type="evidence" value="ECO:0007669"/>
    <property type="project" value="InterPro"/>
</dbReference>
<evidence type="ECO:0000256" key="4">
    <source>
        <dbReference type="ARBA" id="ARBA00023136"/>
    </source>
</evidence>
<dbReference type="EMBL" id="WBZB01000010">
    <property type="protein sequence ID" value="KAB3532205.1"/>
    <property type="molecule type" value="Genomic_DNA"/>
</dbReference>
<keyword evidence="3 5" id="KW-1133">Transmembrane helix</keyword>